<evidence type="ECO:0000313" key="4">
    <source>
        <dbReference type="Proteomes" id="UP001327225"/>
    </source>
</evidence>
<dbReference type="Proteomes" id="UP001327225">
    <property type="component" value="Chromosome"/>
</dbReference>
<feature type="signal peptide" evidence="1">
    <location>
        <begin position="1"/>
        <end position="25"/>
    </location>
</feature>
<gene>
    <name evidence="3" type="ORF">SHK19_21990</name>
</gene>
<feature type="chain" id="PRO_5046331193" evidence="1">
    <location>
        <begin position="26"/>
        <end position="228"/>
    </location>
</feature>
<evidence type="ECO:0000256" key="1">
    <source>
        <dbReference type="SAM" id="SignalP"/>
    </source>
</evidence>
<dbReference type="PANTHER" id="PTHR24094">
    <property type="entry name" value="SECRETED PROTEIN"/>
    <property type="match status" value="1"/>
</dbReference>
<dbReference type="InterPro" id="IPR011089">
    <property type="entry name" value="GmrSD_C"/>
</dbReference>
<organism evidence="3 4">
    <name type="scientific">Nocardioides bizhenqiangii</name>
    <dbReference type="NCBI Taxonomy" id="3095076"/>
    <lineage>
        <taxon>Bacteria</taxon>
        <taxon>Bacillati</taxon>
        <taxon>Actinomycetota</taxon>
        <taxon>Actinomycetes</taxon>
        <taxon>Propionibacteriales</taxon>
        <taxon>Nocardioidaceae</taxon>
        <taxon>Nocardioides</taxon>
    </lineage>
</organism>
<keyword evidence="3" id="KW-0255">Endonuclease</keyword>
<dbReference type="RefSeq" id="WP_322937482.1">
    <property type="nucleotide sequence ID" value="NZ_CP141059.1"/>
</dbReference>
<evidence type="ECO:0000313" key="3">
    <source>
        <dbReference type="EMBL" id="WQQ26613.1"/>
    </source>
</evidence>
<feature type="domain" description="GmrSD restriction endonucleases C-terminal" evidence="2">
    <location>
        <begin position="115"/>
        <end position="210"/>
    </location>
</feature>
<dbReference type="PANTHER" id="PTHR24094:SF15">
    <property type="entry name" value="AMP-DEPENDENT SYNTHETASE_LIGASE DOMAIN-CONTAINING PROTEIN-RELATED"/>
    <property type="match status" value="1"/>
</dbReference>
<dbReference type="EMBL" id="CP141059">
    <property type="protein sequence ID" value="WQQ26613.1"/>
    <property type="molecule type" value="Genomic_DNA"/>
</dbReference>
<keyword evidence="4" id="KW-1185">Reference proteome</keyword>
<dbReference type="Pfam" id="PF07510">
    <property type="entry name" value="GmrSD_C"/>
    <property type="match status" value="1"/>
</dbReference>
<proteinExistence type="predicted"/>
<accession>A0ABZ0ZQU2</accession>
<keyword evidence="1" id="KW-0732">Signal</keyword>
<protein>
    <submittedName>
        <fullName evidence="3">HNH endonuclease family protein</fullName>
    </submittedName>
</protein>
<name>A0ABZ0ZQU2_9ACTN</name>
<evidence type="ECO:0000259" key="2">
    <source>
        <dbReference type="Pfam" id="PF07510"/>
    </source>
</evidence>
<keyword evidence="3" id="KW-0378">Hydrolase</keyword>
<sequence>MKKLALATITGVVATLVIGVGPAPAAHSAPDHRKPGPAQRVGETYSAPLVTAVNNLPVATEVRTGYLRSKFTHWVDADGDGCNTRYEVLDIESETSVTCSNLSGGRWFSYYDRVSWTDPGRIDIDHVVPLAEAWDSGARNWTSAQRQSFANDLGDSRSLVGVTDSVNGAKGDQDPAQWLPTYDKCRYLREFVAVKIRWRLTVNSGEKTAMQNLAAGCSNVSITVVRAI</sequence>
<keyword evidence="3" id="KW-0540">Nuclease</keyword>
<reference evidence="4" key="1">
    <citation type="submission" date="2023-12" db="EMBL/GenBank/DDBJ databases">
        <title>Novel species in genus Nocardioides.</title>
        <authorList>
            <person name="Zhou H."/>
        </authorList>
    </citation>
    <scope>NUCLEOTIDE SEQUENCE [LARGE SCALE GENOMIC DNA]</scope>
    <source>
        <strain evidence="4">HM61</strain>
    </source>
</reference>
<dbReference type="GO" id="GO:0004519">
    <property type="term" value="F:endonuclease activity"/>
    <property type="evidence" value="ECO:0007669"/>
    <property type="project" value="UniProtKB-KW"/>
</dbReference>